<dbReference type="Gene3D" id="3.40.50.1240">
    <property type="entry name" value="Phosphoglycerate mutase-like"/>
    <property type="match status" value="1"/>
</dbReference>
<comment type="catalytic activity">
    <reaction evidence="11">
        <text>1D-myo-inositol 1,2,4,5,6-pentakisphosphate + H2O = 1D-myo-inositol 1,2,5,6-tetrakisphosphate + phosphate</text>
        <dbReference type="Rhea" id="RHEA:77115"/>
        <dbReference type="ChEBI" id="CHEBI:15377"/>
        <dbReference type="ChEBI" id="CHEBI:43474"/>
        <dbReference type="ChEBI" id="CHEBI:57798"/>
        <dbReference type="ChEBI" id="CHEBI:195535"/>
        <dbReference type="EC" id="3.1.3.62"/>
    </reaction>
    <physiologicalReaction direction="left-to-right" evidence="11">
        <dbReference type="Rhea" id="RHEA:77116"/>
    </physiologicalReaction>
</comment>
<keyword evidence="8" id="KW-0472">Membrane</keyword>
<dbReference type="Pfam" id="PF00328">
    <property type="entry name" value="His_Phos_2"/>
    <property type="match status" value="1"/>
</dbReference>
<keyword evidence="6 14" id="KW-0732">Signal</keyword>
<name>A0A340YED3_LIPVE</name>
<comment type="similarity">
    <text evidence="2">Belongs to the histidine acid phosphatase family. MINPP1 subfamily.</text>
</comment>
<comment type="catalytic activity">
    <reaction evidence="13">
        <text>(2R)-2,3-bisphosphoglycerate + H2O = (2R)-2-phosphoglycerate + phosphate</text>
        <dbReference type="Rhea" id="RHEA:27381"/>
        <dbReference type="ChEBI" id="CHEBI:15377"/>
        <dbReference type="ChEBI" id="CHEBI:43474"/>
        <dbReference type="ChEBI" id="CHEBI:58248"/>
        <dbReference type="ChEBI" id="CHEBI:58289"/>
        <dbReference type="EC" id="3.1.3.80"/>
    </reaction>
    <physiologicalReaction direction="left-to-right" evidence="13">
        <dbReference type="Rhea" id="RHEA:27382"/>
    </physiologicalReaction>
</comment>
<dbReference type="InterPro" id="IPR000560">
    <property type="entry name" value="His_Pase_clade-2"/>
</dbReference>
<dbReference type="GO" id="GO:0052745">
    <property type="term" value="F:inositol phosphate phosphatase activity"/>
    <property type="evidence" value="ECO:0007669"/>
    <property type="project" value="TreeGrafter"/>
</dbReference>
<evidence type="ECO:0000256" key="2">
    <source>
        <dbReference type="ARBA" id="ARBA00008422"/>
    </source>
</evidence>
<keyword evidence="7" id="KW-0378">Hydrolase</keyword>
<comment type="catalytic activity">
    <reaction evidence="10">
        <text>1D-myo-inositol 1,2,5,6-tetrakisphosphate + H2O = 1D-myo-inositol 1,2,6-trisphosphate + phosphate</text>
        <dbReference type="Rhea" id="RHEA:77119"/>
        <dbReference type="ChEBI" id="CHEBI:15377"/>
        <dbReference type="ChEBI" id="CHEBI:43474"/>
        <dbReference type="ChEBI" id="CHEBI:195535"/>
        <dbReference type="ChEBI" id="CHEBI:195537"/>
        <dbReference type="EC" id="3.1.3.62"/>
    </reaction>
    <physiologicalReaction direction="left-to-right" evidence="10">
        <dbReference type="Rhea" id="RHEA:77120"/>
    </physiologicalReaction>
</comment>
<dbReference type="RefSeq" id="XP_007470359.1">
    <property type="nucleotide sequence ID" value="XM_007470297.1"/>
</dbReference>
<organism evidence="15 16">
    <name type="scientific">Lipotes vexillifer</name>
    <name type="common">Yangtze river dolphin</name>
    <dbReference type="NCBI Taxonomy" id="118797"/>
    <lineage>
        <taxon>Eukaryota</taxon>
        <taxon>Metazoa</taxon>
        <taxon>Chordata</taxon>
        <taxon>Craniata</taxon>
        <taxon>Vertebrata</taxon>
        <taxon>Euteleostomi</taxon>
        <taxon>Mammalia</taxon>
        <taxon>Eutheria</taxon>
        <taxon>Laurasiatheria</taxon>
        <taxon>Artiodactyla</taxon>
        <taxon>Whippomorpha</taxon>
        <taxon>Cetacea</taxon>
        <taxon>Odontoceti</taxon>
        <taxon>Lipotidae</taxon>
        <taxon>Lipotes</taxon>
    </lineage>
</organism>
<gene>
    <name evidence="16" type="primary">MINPP1</name>
</gene>
<dbReference type="CTD" id="9562"/>
<dbReference type="EC" id="3.1.3.62" evidence="4"/>
<dbReference type="Proteomes" id="UP000265300">
    <property type="component" value="Unplaced"/>
</dbReference>
<evidence type="ECO:0000256" key="10">
    <source>
        <dbReference type="ARBA" id="ARBA00043668"/>
    </source>
</evidence>
<evidence type="ECO:0000313" key="16">
    <source>
        <dbReference type="RefSeq" id="XP_007470359.1"/>
    </source>
</evidence>
<protein>
    <recommendedName>
        <fullName evidence="5">Multiple inositol polyphosphate phosphatase 1</fullName>
        <ecNumber evidence="4">3.1.3.62</ecNumber>
        <ecNumber evidence="3">3.1.3.80</ecNumber>
    </recommendedName>
    <alternativeName>
        <fullName evidence="9">2,3-bisphosphoglycerate 3-phosphatase</fullName>
    </alternativeName>
</protein>
<dbReference type="GO" id="GO:0034417">
    <property type="term" value="F:bisphosphoglycerate 3-phosphatase activity"/>
    <property type="evidence" value="ECO:0007669"/>
    <property type="project" value="UniProtKB-EC"/>
</dbReference>
<feature type="chain" id="PRO_5016441666" description="Multiple inositol polyphosphate phosphatase 1" evidence="14">
    <location>
        <begin position="34"/>
        <end position="311"/>
    </location>
</feature>
<feature type="signal peptide" evidence="14">
    <location>
        <begin position="1"/>
        <end position="33"/>
    </location>
</feature>
<dbReference type="GO" id="GO:0016020">
    <property type="term" value="C:membrane"/>
    <property type="evidence" value="ECO:0007669"/>
    <property type="project" value="UniProtKB-SubCell"/>
</dbReference>
<evidence type="ECO:0000256" key="14">
    <source>
        <dbReference type="SAM" id="SignalP"/>
    </source>
</evidence>
<evidence type="ECO:0000256" key="11">
    <source>
        <dbReference type="ARBA" id="ARBA00043671"/>
    </source>
</evidence>
<evidence type="ECO:0000256" key="9">
    <source>
        <dbReference type="ARBA" id="ARBA00031642"/>
    </source>
</evidence>
<dbReference type="PANTHER" id="PTHR20963:SF8">
    <property type="entry name" value="MULTIPLE INOSITOL POLYPHOSPHATE PHOSPHATASE 1"/>
    <property type="match status" value="1"/>
</dbReference>
<dbReference type="PANTHER" id="PTHR20963">
    <property type="entry name" value="MULTIPLE INOSITOL POLYPHOSPHATE PHOSPHATASE-RELATED"/>
    <property type="match status" value="1"/>
</dbReference>
<comment type="subcellular location">
    <subcellularLocation>
        <location evidence="1">Membrane</location>
    </subcellularLocation>
</comment>
<dbReference type="AlphaFoldDB" id="A0A340YED3"/>
<evidence type="ECO:0000256" key="13">
    <source>
        <dbReference type="ARBA" id="ARBA00043832"/>
    </source>
</evidence>
<evidence type="ECO:0000256" key="7">
    <source>
        <dbReference type="ARBA" id="ARBA00022801"/>
    </source>
</evidence>
<keyword evidence="15" id="KW-1185">Reference proteome</keyword>
<dbReference type="InterPro" id="IPR029033">
    <property type="entry name" value="His_PPase_superfam"/>
</dbReference>
<evidence type="ECO:0000256" key="3">
    <source>
        <dbReference type="ARBA" id="ARBA00012976"/>
    </source>
</evidence>
<evidence type="ECO:0000256" key="8">
    <source>
        <dbReference type="ARBA" id="ARBA00023136"/>
    </source>
</evidence>
<dbReference type="EC" id="3.1.3.80" evidence="3"/>
<proteinExistence type="inferred from homology"/>
<evidence type="ECO:0000256" key="1">
    <source>
        <dbReference type="ARBA" id="ARBA00004370"/>
    </source>
</evidence>
<evidence type="ECO:0000256" key="12">
    <source>
        <dbReference type="ARBA" id="ARBA00043691"/>
    </source>
</evidence>
<evidence type="ECO:0000256" key="6">
    <source>
        <dbReference type="ARBA" id="ARBA00022729"/>
    </source>
</evidence>
<evidence type="ECO:0000256" key="4">
    <source>
        <dbReference type="ARBA" id="ARBA00013040"/>
    </source>
</evidence>
<dbReference type="GO" id="GO:0003993">
    <property type="term" value="F:acid phosphatase activity"/>
    <property type="evidence" value="ECO:0007669"/>
    <property type="project" value="TreeGrafter"/>
</dbReference>
<dbReference type="CDD" id="cd07061">
    <property type="entry name" value="HP_HAP_like"/>
    <property type="match status" value="1"/>
</dbReference>
<reference evidence="16" key="1">
    <citation type="submission" date="2025-08" db="UniProtKB">
        <authorList>
            <consortium name="RefSeq"/>
        </authorList>
    </citation>
    <scope>IDENTIFICATION</scope>
</reference>
<evidence type="ECO:0000313" key="15">
    <source>
        <dbReference type="Proteomes" id="UP000265300"/>
    </source>
</evidence>
<dbReference type="GeneID" id="103073572"/>
<accession>A0A340YED3</accession>
<comment type="catalytic activity">
    <reaction evidence="12">
        <text>1D-myo-inositol hexakisphosphate + H2O = 1D-myo-inositol 1,2,4,5,6-pentakisphosphate + phosphate</text>
        <dbReference type="Rhea" id="RHEA:16989"/>
        <dbReference type="ChEBI" id="CHEBI:15377"/>
        <dbReference type="ChEBI" id="CHEBI:43474"/>
        <dbReference type="ChEBI" id="CHEBI:57798"/>
        <dbReference type="ChEBI" id="CHEBI:58130"/>
        <dbReference type="EC" id="3.1.3.62"/>
    </reaction>
    <physiologicalReaction direction="left-to-right" evidence="12">
        <dbReference type="Rhea" id="RHEA:16990"/>
    </physiologicalReaction>
</comment>
<sequence length="311" mass="34760">MLRGPCRLCRVSVAPVAALAVALVSSLSRCSLLEPEDRVVSPLSPYFGTKTRYEDANPGLLPDPEAPRRDPQLLETCTPVQLVALIRHGTRYPTTKQIRKLRQLHGLLQARGPGDDRIRAAGGGDLGAALANWPLWYADWMDGQLVEKGRQDMRQLALRLASLFPVLFSRENCGRLQLVTSSKHRCVDSGAAFLQGLWQHYHPGLPPPDVADMECGPPRINDKLMRFFDHCEKFLTQVERNATALYHVEAFKTGPEMQNILKKVAGILQVPVNNLNAVLNQFPLQSSFSLVMQRPFFHCFLSWATSKTRSP</sequence>
<evidence type="ECO:0000256" key="5">
    <source>
        <dbReference type="ARBA" id="ARBA00018097"/>
    </source>
</evidence>
<dbReference type="SUPFAM" id="SSF53254">
    <property type="entry name" value="Phosphoglycerate mutase-like"/>
    <property type="match status" value="1"/>
</dbReference>